<protein>
    <submittedName>
        <fullName evidence="2">Aminoglycoside phosphotransferase (APT) family kinase protein</fullName>
    </submittedName>
</protein>
<dbReference type="Pfam" id="PF01636">
    <property type="entry name" value="APH"/>
    <property type="match status" value="1"/>
</dbReference>
<dbReference type="PANTHER" id="PTHR21310:SF15">
    <property type="entry name" value="AMINOGLYCOSIDE PHOSPHOTRANSFERASE DOMAIN-CONTAINING PROTEIN"/>
    <property type="match status" value="1"/>
</dbReference>
<dbReference type="AlphaFoldDB" id="A0A853A0A3"/>
<keyword evidence="3" id="KW-1185">Reference proteome</keyword>
<comment type="caution">
    <text evidence="2">The sequence shown here is derived from an EMBL/GenBank/DDBJ whole genome shotgun (WGS) entry which is preliminary data.</text>
</comment>
<dbReference type="Proteomes" id="UP000567795">
    <property type="component" value="Unassembled WGS sequence"/>
</dbReference>
<evidence type="ECO:0000313" key="3">
    <source>
        <dbReference type="Proteomes" id="UP000567795"/>
    </source>
</evidence>
<organism evidence="2 3">
    <name type="scientific">Allostreptomyces psammosilenae</name>
    <dbReference type="NCBI Taxonomy" id="1892865"/>
    <lineage>
        <taxon>Bacteria</taxon>
        <taxon>Bacillati</taxon>
        <taxon>Actinomycetota</taxon>
        <taxon>Actinomycetes</taxon>
        <taxon>Kitasatosporales</taxon>
        <taxon>Streptomycetaceae</taxon>
        <taxon>Allostreptomyces</taxon>
    </lineage>
</organism>
<sequence length="365" mass="39116">MSLTKRHLDRPVLDALVAELLDGARISRTTELTGGMFNAAYRLLLDDGRDVVLKASPPADAPLLTHEHGLMRTETAVYRRLAGVAGVPVPDVVAARLDAPAKSIDAHHEAVAALPDADVLLLSALPGRPWSDLLAELSPEDSRALRRQLGSVLAALHTVRPQPAAGDVRFGYPHRPVGLHADDWPAAFTAMVEAVLADGEHWGVPLPTDRVRRALRDHHGHLAEVTEASLVHFDLWPGNVFVATGPTGPTGPSGPSVPGAGGDEPRITGVIDTERAWWGDPLADLVGLDPFGTAEEDADLLDGYRAAGGRWDPTTPAARARLALYRVYLGLVMVVEVVPRGYSGDWLAEHMRHCENLLNSGLESL</sequence>
<gene>
    <name evidence="2" type="ORF">FHU37_004848</name>
</gene>
<dbReference type="PANTHER" id="PTHR21310">
    <property type="entry name" value="AMINOGLYCOSIDE PHOSPHOTRANSFERASE-RELATED-RELATED"/>
    <property type="match status" value="1"/>
</dbReference>
<dbReference type="GO" id="GO:0016301">
    <property type="term" value="F:kinase activity"/>
    <property type="evidence" value="ECO:0007669"/>
    <property type="project" value="UniProtKB-KW"/>
</dbReference>
<dbReference type="EMBL" id="JACBZD010000002">
    <property type="protein sequence ID" value="NYI07819.1"/>
    <property type="molecule type" value="Genomic_DNA"/>
</dbReference>
<reference evidence="2 3" key="1">
    <citation type="submission" date="2020-07" db="EMBL/GenBank/DDBJ databases">
        <title>Sequencing the genomes of 1000 actinobacteria strains.</title>
        <authorList>
            <person name="Klenk H.-P."/>
        </authorList>
    </citation>
    <scope>NUCLEOTIDE SEQUENCE [LARGE SCALE GENOMIC DNA]</scope>
    <source>
        <strain evidence="2 3">DSM 42178</strain>
    </source>
</reference>
<dbReference type="Gene3D" id="3.30.200.20">
    <property type="entry name" value="Phosphorylase Kinase, domain 1"/>
    <property type="match status" value="1"/>
</dbReference>
<proteinExistence type="predicted"/>
<dbReference type="SUPFAM" id="SSF56112">
    <property type="entry name" value="Protein kinase-like (PK-like)"/>
    <property type="match status" value="1"/>
</dbReference>
<evidence type="ECO:0000313" key="2">
    <source>
        <dbReference type="EMBL" id="NYI07819.1"/>
    </source>
</evidence>
<keyword evidence="2" id="KW-0808">Transferase</keyword>
<accession>A0A853A0A3</accession>
<dbReference type="Gene3D" id="3.90.1200.10">
    <property type="match status" value="1"/>
</dbReference>
<dbReference type="InterPro" id="IPR051678">
    <property type="entry name" value="AGP_Transferase"/>
</dbReference>
<feature type="domain" description="Aminoglycoside phosphotransferase" evidence="1">
    <location>
        <begin position="30"/>
        <end position="245"/>
    </location>
</feature>
<keyword evidence="2" id="KW-0418">Kinase</keyword>
<dbReference type="InterPro" id="IPR011009">
    <property type="entry name" value="Kinase-like_dom_sf"/>
</dbReference>
<dbReference type="RefSeq" id="WP_179816758.1">
    <property type="nucleotide sequence ID" value="NZ_JACBZD010000002.1"/>
</dbReference>
<dbReference type="InterPro" id="IPR002575">
    <property type="entry name" value="Aminoglycoside_PTrfase"/>
</dbReference>
<evidence type="ECO:0000259" key="1">
    <source>
        <dbReference type="Pfam" id="PF01636"/>
    </source>
</evidence>
<name>A0A853A0A3_9ACTN</name>